<dbReference type="PRINTS" id="PR00103">
    <property type="entry name" value="CAMPKINASE"/>
</dbReference>
<evidence type="ECO:0000313" key="9">
    <source>
        <dbReference type="Proteomes" id="UP001239215"/>
    </source>
</evidence>
<accession>A0AAJ1X5G4</accession>
<feature type="transmembrane region" description="Helical" evidence="6">
    <location>
        <begin position="106"/>
        <end position="128"/>
    </location>
</feature>
<sequence>MAAPEDAGRRAAGPTRRSRRLSIGAVLAETRSALVTVVRNADLRRVQLALVTSLVGDFACATAVTVWAYTVGGASAVALLTAARLAAAAVTAPLAAVVSDRVSRRTALLVTSGLRALLIGAAAAYLVTGADDPWPVYVLATLAGVFAAPFRSAQRAWMPALADDPRELAAANAASGTLESLAVFVGPALGGLLLLVASVPVVLALNVATFALSMLLIARVRRGGRRADDPDGPDGPGGAPSPGSGFLRELSAGFVTVGQDPDLRNVAGQVCAQTFVGGASKVFLVVLAVEVLGTDAGGVGLLEAVLGVGAVVGGLLTLARASRQRLGGDLAAGVLLWSLPLLAVAAWPSPVALVVALVVVGAANPVVDVNLDTIVQRMTPEATMARVFGALDTCYIATQALGSLVMAPLLVLVGVRWSLVVVAVPVAAVAALSLPRMRRLDARLEAPAALPLVQQVPWFRLLAPAVQESLARSLRRVEAGPGATLVREGDPADAFFVIASGRVEVTQEGRVLRQQGPGDFFGEIALVRDIPRTASVVALEPTVVMSLGRHEFLAAVAGRPRSLVEEVAASRLAFRG</sequence>
<comment type="subcellular location">
    <subcellularLocation>
        <location evidence="1">Cell membrane</location>
        <topology evidence="1">Multi-pass membrane protein</topology>
    </subcellularLocation>
</comment>
<keyword evidence="5 6" id="KW-0472">Membrane</keyword>
<feature type="transmembrane region" description="Helical" evidence="6">
    <location>
        <begin position="299"/>
        <end position="318"/>
    </location>
</feature>
<evidence type="ECO:0000256" key="2">
    <source>
        <dbReference type="ARBA" id="ARBA00022475"/>
    </source>
</evidence>
<dbReference type="InterPro" id="IPR014710">
    <property type="entry name" value="RmlC-like_jellyroll"/>
</dbReference>
<organism evidence="8 9">
    <name type="scientific">Nocardioides zeae</name>
    <dbReference type="NCBI Taxonomy" id="1457234"/>
    <lineage>
        <taxon>Bacteria</taxon>
        <taxon>Bacillati</taxon>
        <taxon>Actinomycetota</taxon>
        <taxon>Actinomycetes</taxon>
        <taxon>Propionibacteriales</taxon>
        <taxon>Nocardioidaceae</taxon>
        <taxon>Nocardioides</taxon>
    </lineage>
</organism>
<dbReference type="GO" id="GO:0005886">
    <property type="term" value="C:plasma membrane"/>
    <property type="evidence" value="ECO:0007669"/>
    <property type="project" value="UniProtKB-SubCell"/>
</dbReference>
<feature type="transmembrane region" description="Helical" evidence="6">
    <location>
        <begin position="274"/>
        <end position="293"/>
    </location>
</feature>
<feature type="domain" description="Cyclic nucleotide-binding" evidence="7">
    <location>
        <begin position="458"/>
        <end position="552"/>
    </location>
</feature>
<dbReference type="SUPFAM" id="SSF103473">
    <property type="entry name" value="MFS general substrate transporter"/>
    <property type="match status" value="1"/>
</dbReference>
<feature type="transmembrane region" description="Helical" evidence="6">
    <location>
        <begin position="353"/>
        <end position="375"/>
    </location>
</feature>
<dbReference type="SMART" id="SM00100">
    <property type="entry name" value="cNMP"/>
    <property type="match status" value="1"/>
</dbReference>
<dbReference type="InterPro" id="IPR000595">
    <property type="entry name" value="cNMP-bd_dom"/>
</dbReference>
<evidence type="ECO:0000313" key="8">
    <source>
        <dbReference type="EMBL" id="MDQ1106687.1"/>
    </source>
</evidence>
<dbReference type="Pfam" id="PF07690">
    <property type="entry name" value="MFS_1"/>
    <property type="match status" value="1"/>
</dbReference>
<feature type="transmembrane region" description="Helical" evidence="6">
    <location>
        <begin position="48"/>
        <end position="70"/>
    </location>
</feature>
<reference evidence="8" key="1">
    <citation type="submission" date="2023-07" db="EMBL/GenBank/DDBJ databases">
        <title>Functional and genomic diversity of the sorghum phyllosphere microbiome.</title>
        <authorList>
            <person name="Shade A."/>
        </authorList>
    </citation>
    <scope>NUCLEOTIDE SEQUENCE</scope>
    <source>
        <strain evidence="8">SORGH_AS_1067</strain>
    </source>
</reference>
<dbReference type="InterPro" id="IPR018488">
    <property type="entry name" value="cNMP-bd_CS"/>
</dbReference>
<dbReference type="Proteomes" id="UP001239215">
    <property type="component" value="Unassembled WGS sequence"/>
</dbReference>
<feature type="transmembrane region" description="Helical" evidence="6">
    <location>
        <begin position="387"/>
        <end position="411"/>
    </location>
</feature>
<evidence type="ECO:0000259" key="7">
    <source>
        <dbReference type="PROSITE" id="PS50042"/>
    </source>
</evidence>
<name>A0AAJ1X5G4_9ACTN</name>
<keyword evidence="4 6" id="KW-1133">Transmembrane helix</keyword>
<dbReference type="Pfam" id="PF00027">
    <property type="entry name" value="cNMP_binding"/>
    <property type="match status" value="1"/>
</dbReference>
<feature type="transmembrane region" description="Helical" evidence="6">
    <location>
        <begin position="195"/>
        <end position="217"/>
    </location>
</feature>
<gene>
    <name evidence="8" type="ORF">QE405_003971</name>
</gene>
<dbReference type="CDD" id="cd00038">
    <property type="entry name" value="CAP_ED"/>
    <property type="match status" value="1"/>
</dbReference>
<dbReference type="PROSITE" id="PS00889">
    <property type="entry name" value="CNMP_BINDING_2"/>
    <property type="match status" value="1"/>
</dbReference>
<dbReference type="SUPFAM" id="SSF51206">
    <property type="entry name" value="cAMP-binding domain-like"/>
    <property type="match status" value="1"/>
</dbReference>
<dbReference type="EMBL" id="JAUTAN010000001">
    <property type="protein sequence ID" value="MDQ1106687.1"/>
    <property type="molecule type" value="Genomic_DNA"/>
</dbReference>
<dbReference type="RefSeq" id="WP_307204636.1">
    <property type="nucleotide sequence ID" value="NZ_JAUTAN010000001.1"/>
</dbReference>
<evidence type="ECO:0000256" key="5">
    <source>
        <dbReference type="ARBA" id="ARBA00023136"/>
    </source>
</evidence>
<evidence type="ECO:0000256" key="1">
    <source>
        <dbReference type="ARBA" id="ARBA00004651"/>
    </source>
</evidence>
<evidence type="ECO:0000256" key="3">
    <source>
        <dbReference type="ARBA" id="ARBA00022692"/>
    </source>
</evidence>
<dbReference type="GO" id="GO:0022857">
    <property type="term" value="F:transmembrane transporter activity"/>
    <property type="evidence" value="ECO:0007669"/>
    <property type="project" value="InterPro"/>
</dbReference>
<dbReference type="Gene3D" id="2.60.120.10">
    <property type="entry name" value="Jelly Rolls"/>
    <property type="match status" value="1"/>
</dbReference>
<keyword evidence="2" id="KW-1003">Cell membrane</keyword>
<feature type="transmembrane region" description="Helical" evidence="6">
    <location>
        <begin position="76"/>
        <end position="99"/>
    </location>
</feature>
<feature type="transmembrane region" description="Helical" evidence="6">
    <location>
        <begin position="417"/>
        <end position="434"/>
    </location>
</feature>
<dbReference type="InterPro" id="IPR036259">
    <property type="entry name" value="MFS_trans_sf"/>
</dbReference>
<dbReference type="Gene3D" id="1.20.1250.20">
    <property type="entry name" value="MFS general substrate transporter like domains"/>
    <property type="match status" value="1"/>
</dbReference>
<feature type="transmembrane region" description="Helical" evidence="6">
    <location>
        <begin position="330"/>
        <end position="347"/>
    </location>
</feature>
<dbReference type="InterPro" id="IPR018490">
    <property type="entry name" value="cNMP-bd_dom_sf"/>
</dbReference>
<dbReference type="PANTHER" id="PTHR23513:SF18">
    <property type="entry name" value="INTEGRAL MEMBRANE PROTEIN"/>
    <property type="match status" value="1"/>
</dbReference>
<evidence type="ECO:0000256" key="4">
    <source>
        <dbReference type="ARBA" id="ARBA00022989"/>
    </source>
</evidence>
<dbReference type="PANTHER" id="PTHR23513">
    <property type="entry name" value="INTEGRAL MEMBRANE EFFLUX PROTEIN-RELATED"/>
    <property type="match status" value="1"/>
</dbReference>
<comment type="caution">
    <text evidence="8">The sequence shown here is derived from an EMBL/GenBank/DDBJ whole genome shotgun (WGS) entry which is preliminary data.</text>
</comment>
<keyword evidence="3 6" id="KW-0812">Transmembrane</keyword>
<evidence type="ECO:0000256" key="6">
    <source>
        <dbReference type="SAM" id="Phobius"/>
    </source>
</evidence>
<protein>
    <submittedName>
        <fullName evidence="8">MFS family arabinose efflux permease</fullName>
    </submittedName>
</protein>
<dbReference type="PROSITE" id="PS00888">
    <property type="entry name" value="CNMP_BINDING_1"/>
    <property type="match status" value="1"/>
</dbReference>
<dbReference type="PROSITE" id="PS50042">
    <property type="entry name" value="CNMP_BINDING_3"/>
    <property type="match status" value="1"/>
</dbReference>
<dbReference type="AlphaFoldDB" id="A0AAJ1X5G4"/>
<dbReference type="InterPro" id="IPR011701">
    <property type="entry name" value="MFS"/>
</dbReference>
<proteinExistence type="predicted"/>